<gene>
    <name evidence="2" type="ORF">Sradi_6940800</name>
</gene>
<dbReference type="EMBL" id="JACGWJ010000321">
    <property type="protein sequence ID" value="KAL0293351.1"/>
    <property type="molecule type" value="Genomic_DNA"/>
</dbReference>
<name>A0AAW2JHY1_SESRA</name>
<reference evidence="2" key="1">
    <citation type="submission" date="2020-06" db="EMBL/GenBank/DDBJ databases">
        <authorList>
            <person name="Li T."/>
            <person name="Hu X."/>
            <person name="Zhang T."/>
            <person name="Song X."/>
            <person name="Zhang H."/>
            <person name="Dai N."/>
            <person name="Sheng W."/>
            <person name="Hou X."/>
            <person name="Wei L."/>
        </authorList>
    </citation>
    <scope>NUCLEOTIDE SEQUENCE</scope>
    <source>
        <strain evidence="2">G02</strain>
        <tissue evidence="2">Leaf</tissue>
    </source>
</reference>
<dbReference type="AlphaFoldDB" id="A0AAW2JHY1"/>
<evidence type="ECO:0000256" key="1">
    <source>
        <dbReference type="SAM" id="MobiDB-lite"/>
    </source>
</evidence>
<sequence length="139" mass="14755">MEATNNRDSTSSGRMVPLTSKDLPLMLTTSVQGPTLVAPSFCSLLNSNVPTNSIFHVQKVSLKKQKVVEAPCNAQAFQIAEATSLSLASRAAPSSGSMVPRLPKSINPLTESPHHGRTGANSDIIHSPHRNSIKGKCPK</sequence>
<proteinExistence type="predicted"/>
<feature type="region of interest" description="Disordered" evidence="1">
    <location>
        <begin position="89"/>
        <end position="139"/>
    </location>
</feature>
<comment type="caution">
    <text evidence="2">The sequence shown here is derived from an EMBL/GenBank/DDBJ whole genome shotgun (WGS) entry which is preliminary data.</text>
</comment>
<protein>
    <submittedName>
        <fullName evidence="2">Uncharacterized protein</fullName>
    </submittedName>
</protein>
<evidence type="ECO:0000313" key="2">
    <source>
        <dbReference type="EMBL" id="KAL0293351.1"/>
    </source>
</evidence>
<organism evidence="2">
    <name type="scientific">Sesamum radiatum</name>
    <name type="common">Black benniseed</name>
    <dbReference type="NCBI Taxonomy" id="300843"/>
    <lineage>
        <taxon>Eukaryota</taxon>
        <taxon>Viridiplantae</taxon>
        <taxon>Streptophyta</taxon>
        <taxon>Embryophyta</taxon>
        <taxon>Tracheophyta</taxon>
        <taxon>Spermatophyta</taxon>
        <taxon>Magnoliopsida</taxon>
        <taxon>eudicotyledons</taxon>
        <taxon>Gunneridae</taxon>
        <taxon>Pentapetalae</taxon>
        <taxon>asterids</taxon>
        <taxon>lamiids</taxon>
        <taxon>Lamiales</taxon>
        <taxon>Pedaliaceae</taxon>
        <taxon>Sesamum</taxon>
    </lineage>
</organism>
<reference evidence="2" key="2">
    <citation type="journal article" date="2024" name="Plant">
        <title>Genomic evolution and insights into agronomic trait innovations of Sesamum species.</title>
        <authorList>
            <person name="Miao H."/>
            <person name="Wang L."/>
            <person name="Qu L."/>
            <person name="Liu H."/>
            <person name="Sun Y."/>
            <person name="Le M."/>
            <person name="Wang Q."/>
            <person name="Wei S."/>
            <person name="Zheng Y."/>
            <person name="Lin W."/>
            <person name="Duan Y."/>
            <person name="Cao H."/>
            <person name="Xiong S."/>
            <person name="Wang X."/>
            <person name="Wei L."/>
            <person name="Li C."/>
            <person name="Ma Q."/>
            <person name="Ju M."/>
            <person name="Zhao R."/>
            <person name="Li G."/>
            <person name="Mu C."/>
            <person name="Tian Q."/>
            <person name="Mei H."/>
            <person name="Zhang T."/>
            <person name="Gao T."/>
            <person name="Zhang H."/>
        </authorList>
    </citation>
    <scope>NUCLEOTIDE SEQUENCE</scope>
    <source>
        <strain evidence="2">G02</strain>
    </source>
</reference>
<accession>A0AAW2JHY1</accession>
<feature type="compositionally biased region" description="Basic residues" evidence="1">
    <location>
        <begin position="127"/>
        <end position="139"/>
    </location>
</feature>